<dbReference type="Gene3D" id="1.10.10.10">
    <property type="entry name" value="Winged helix-like DNA-binding domain superfamily/Winged helix DNA-binding domain"/>
    <property type="match status" value="1"/>
</dbReference>
<keyword evidence="3" id="KW-0804">Transcription</keyword>
<dbReference type="SMART" id="SM00344">
    <property type="entry name" value="HTH_ASNC"/>
    <property type="match status" value="1"/>
</dbReference>
<gene>
    <name evidence="5" type="ORF">GOC74_10965</name>
</gene>
<name>A0A847UH71_9EURY</name>
<dbReference type="EMBL" id="WOYG01000001">
    <property type="protein sequence ID" value="NLV10448.1"/>
    <property type="molecule type" value="Genomic_DNA"/>
</dbReference>
<sequence>MSNRKDVLAVLRENARQSNADIARQTGLTEPEVERIVDELESEGVVKGYTAIVDWEAVEEGDEPVRATVELNVTLDRETSYIDIAERIAKFPQVKSLRLISGDYDFDMEVEGDSMSEVSHFVSDKIAPIPEITQTVTHYIMESYKEQGIEFGDGNDDDRLSISP</sequence>
<dbReference type="Pfam" id="PF01037">
    <property type="entry name" value="AsnC_trans_reg"/>
    <property type="match status" value="1"/>
</dbReference>
<dbReference type="InterPro" id="IPR036388">
    <property type="entry name" value="WH-like_DNA-bd_sf"/>
</dbReference>
<keyword evidence="2" id="KW-0238">DNA-binding</keyword>
<protein>
    <submittedName>
        <fullName evidence="5">Winged helix-turn-helix transcriptional regulator</fullName>
    </submittedName>
</protein>
<dbReference type="GO" id="GO:0043565">
    <property type="term" value="F:sequence-specific DNA binding"/>
    <property type="evidence" value="ECO:0007669"/>
    <property type="project" value="InterPro"/>
</dbReference>
<dbReference type="PANTHER" id="PTHR30154">
    <property type="entry name" value="LEUCINE-RESPONSIVE REGULATORY PROTEIN"/>
    <property type="match status" value="1"/>
</dbReference>
<evidence type="ECO:0000313" key="5">
    <source>
        <dbReference type="EMBL" id="NLV10448.1"/>
    </source>
</evidence>
<dbReference type="GO" id="GO:0043200">
    <property type="term" value="P:response to amino acid"/>
    <property type="evidence" value="ECO:0007669"/>
    <property type="project" value="TreeGrafter"/>
</dbReference>
<proteinExistence type="predicted"/>
<dbReference type="SUPFAM" id="SSF46785">
    <property type="entry name" value="Winged helix' DNA-binding domain"/>
    <property type="match status" value="1"/>
</dbReference>
<dbReference type="Proteomes" id="UP000608662">
    <property type="component" value="Unassembled WGS sequence"/>
</dbReference>
<organism evidence="5 6">
    <name type="scientific">Halomicrobium mukohataei</name>
    <dbReference type="NCBI Taxonomy" id="57705"/>
    <lineage>
        <taxon>Archaea</taxon>
        <taxon>Methanobacteriati</taxon>
        <taxon>Methanobacteriota</taxon>
        <taxon>Stenosarchaea group</taxon>
        <taxon>Halobacteria</taxon>
        <taxon>Halobacteriales</taxon>
        <taxon>Haloarculaceae</taxon>
        <taxon>Halomicrobium</taxon>
    </lineage>
</organism>
<dbReference type="Pfam" id="PF13412">
    <property type="entry name" value="HTH_24"/>
    <property type="match status" value="1"/>
</dbReference>
<evidence type="ECO:0000256" key="2">
    <source>
        <dbReference type="ARBA" id="ARBA00023125"/>
    </source>
</evidence>
<dbReference type="RefSeq" id="WP_170094144.1">
    <property type="nucleotide sequence ID" value="NZ_WOYG01000001.1"/>
</dbReference>
<accession>A0A847UH71</accession>
<dbReference type="InterPro" id="IPR019887">
    <property type="entry name" value="Tscrpt_reg_AsnC/Lrp_C"/>
</dbReference>
<dbReference type="InterPro" id="IPR019888">
    <property type="entry name" value="Tscrpt_reg_AsnC-like"/>
</dbReference>
<evidence type="ECO:0000313" key="6">
    <source>
        <dbReference type="Proteomes" id="UP000608662"/>
    </source>
</evidence>
<dbReference type="InterPro" id="IPR011008">
    <property type="entry name" value="Dimeric_a/b-barrel"/>
</dbReference>
<reference evidence="5" key="1">
    <citation type="submission" date="2019-12" db="EMBL/GenBank/DDBJ databases">
        <title>Whole-genome sequence of Halomicrobium mukohataei pws1.</title>
        <authorList>
            <person name="Verma D.K."/>
            <person name="Gopal K."/>
            <person name="Prasad E.S."/>
        </authorList>
    </citation>
    <scope>NUCLEOTIDE SEQUENCE</scope>
    <source>
        <strain evidence="5">Pws1</strain>
    </source>
</reference>
<dbReference type="GO" id="GO:0005829">
    <property type="term" value="C:cytosol"/>
    <property type="evidence" value="ECO:0007669"/>
    <property type="project" value="TreeGrafter"/>
</dbReference>
<dbReference type="Gene3D" id="3.30.70.920">
    <property type="match status" value="1"/>
</dbReference>
<dbReference type="PANTHER" id="PTHR30154:SF50">
    <property type="entry name" value="TRANSCRIPTIONAL REGULATOR, ASNC FAMILY"/>
    <property type="match status" value="1"/>
</dbReference>
<evidence type="ECO:0000256" key="3">
    <source>
        <dbReference type="ARBA" id="ARBA00023163"/>
    </source>
</evidence>
<dbReference type="SUPFAM" id="SSF54909">
    <property type="entry name" value="Dimeric alpha+beta barrel"/>
    <property type="match status" value="1"/>
</dbReference>
<dbReference type="OrthoDB" id="131500at2157"/>
<comment type="caution">
    <text evidence="5">The sequence shown here is derived from an EMBL/GenBank/DDBJ whole genome shotgun (WGS) entry which is preliminary data.</text>
</comment>
<feature type="domain" description="HTH asnC-type" evidence="4">
    <location>
        <begin position="8"/>
        <end position="64"/>
    </location>
</feature>
<keyword evidence="1" id="KW-0805">Transcription regulation</keyword>
<evidence type="ECO:0000256" key="1">
    <source>
        <dbReference type="ARBA" id="ARBA00023015"/>
    </source>
</evidence>
<evidence type="ECO:0000259" key="4">
    <source>
        <dbReference type="PROSITE" id="PS50956"/>
    </source>
</evidence>
<dbReference type="AlphaFoldDB" id="A0A847UH71"/>
<dbReference type="InterPro" id="IPR036390">
    <property type="entry name" value="WH_DNA-bd_sf"/>
</dbReference>
<dbReference type="InterPro" id="IPR000485">
    <property type="entry name" value="AsnC-type_HTH_dom"/>
</dbReference>
<dbReference type="PROSITE" id="PS50956">
    <property type="entry name" value="HTH_ASNC_2"/>
    <property type="match status" value="1"/>
</dbReference>